<name>A0AAV4F806_9GAST</name>
<evidence type="ECO:0000259" key="6">
    <source>
        <dbReference type="PROSITE" id="PS50928"/>
    </source>
</evidence>
<evidence type="ECO:0000313" key="8">
    <source>
        <dbReference type="Proteomes" id="UP000762676"/>
    </source>
</evidence>
<evidence type="ECO:0000256" key="1">
    <source>
        <dbReference type="ARBA" id="ARBA00004141"/>
    </source>
</evidence>
<keyword evidence="3 5" id="KW-1133">Transmembrane helix</keyword>
<gene>
    <name evidence="7" type="ORF">ElyMa_000300400</name>
</gene>
<protein>
    <submittedName>
        <fullName evidence="7">Phosphonate ABC transporter permease</fullName>
    </submittedName>
</protein>
<evidence type="ECO:0000256" key="4">
    <source>
        <dbReference type="ARBA" id="ARBA00023136"/>
    </source>
</evidence>
<feature type="transmembrane region" description="Helical" evidence="5">
    <location>
        <begin position="96"/>
        <end position="112"/>
    </location>
</feature>
<dbReference type="SUPFAM" id="SSF161098">
    <property type="entry name" value="MetI-like"/>
    <property type="match status" value="1"/>
</dbReference>
<proteinExistence type="predicted"/>
<comment type="caution">
    <text evidence="7">The sequence shown here is derived from an EMBL/GenBank/DDBJ whole genome shotgun (WGS) entry which is preliminary data.</text>
</comment>
<accession>A0AAV4F806</accession>
<evidence type="ECO:0000256" key="2">
    <source>
        <dbReference type="ARBA" id="ARBA00022692"/>
    </source>
</evidence>
<dbReference type="GO" id="GO:0055085">
    <property type="term" value="P:transmembrane transport"/>
    <property type="evidence" value="ECO:0007669"/>
    <property type="project" value="InterPro"/>
</dbReference>
<evidence type="ECO:0000256" key="5">
    <source>
        <dbReference type="SAM" id="Phobius"/>
    </source>
</evidence>
<organism evidence="7 8">
    <name type="scientific">Elysia marginata</name>
    <dbReference type="NCBI Taxonomy" id="1093978"/>
    <lineage>
        <taxon>Eukaryota</taxon>
        <taxon>Metazoa</taxon>
        <taxon>Spiralia</taxon>
        <taxon>Lophotrochozoa</taxon>
        <taxon>Mollusca</taxon>
        <taxon>Gastropoda</taxon>
        <taxon>Heterobranchia</taxon>
        <taxon>Euthyneura</taxon>
        <taxon>Panpulmonata</taxon>
        <taxon>Sacoglossa</taxon>
        <taxon>Placobranchoidea</taxon>
        <taxon>Plakobranchidae</taxon>
        <taxon>Elysia</taxon>
    </lineage>
</organism>
<dbReference type="CDD" id="cd06261">
    <property type="entry name" value="TM_PBP2"/>
    <property type="match status" value="1"/>
</dbReference>
<feature type="transmembrane region" description="Helical" evidence="5">
    <location>
        <begin position="28"/>
        <end position="51"/>
    </location>
</feature>
<dbReference type="PANTHER" id="PTHR43496:SF1">
    <property type="entry name" value="POLYGALACTURONAN_RHAMNOGALACTURONAN TRANSPORT SYSTEM PERMEASE PROTEIN YTEP"/>
    <property type="match status" value="1"/>
</dbReference>
<dbReference type="Gene3D" id="1.10.3720.10">
    <property type="entry name" value="MetI-like"/>
    <property type="match status" value="1"/>
</dbReference>
<dbReference type="GO" id="GO:0016020">
    <property type="term" value="C:membrane"/>
    <property type="evidence" value="ECO:0007669"/>
    <property type="project" value="UniProtKB-SubCell"/>
</dbReference>
<dbReference type="EMBL" id="BMAT01000613">
    <property type="protein sequence ID" value="GFR69404.1"/>
    <property type="molecule type" value="Genomic_DNA"/>
</dbReference>
<dbReference type="InterPro" id="IPR035906">
    <property type="entry name" value="MetI-like_sf"/>
</dbReference>
<dbReference type="InterPro" id="IPR000515">
    <property type="entry name" value="MetI-like"/>
</dbReference>
<dbReference type="PANTHER" id="PTHR43496">
    <property type="entry name" value="PROTEIN LPLB"/>
    <property type="match status" value="1"/>
</dbReference>
<feature type="domain" description="ABC transmembrane type-1" evidence="6">
    <location>
        <begin position="1"/>
        <end position="118"/>
    </location>
</feature>
<keyword evidence="8" id="KW-1185">Reference proteome</keyword>
<reference evidence="7 8" key="1">
    <citation type="journal article" date="2021" name="Elife">
        <title>Chloroplast acquisition without the gene transfer in kleptoplastic sea slugs, Plakobranchus ocellatus.</title>
        <authorList>
            <person name="Maeda T."/>
            <person name="Takahashi S."/>
            <person name="Yoshida T."/>
            <person name="Shimamura S."/>
            <person name="Takaki Y."/>
            <person name="Nagai Y."/>
            <person name="Toyoda A."/>
            <person name="Suzuki Y."/>
            <person name="Arimoto A."/>
            <person name="Ishii H."/>
            <person name="Satoh N."/>
            <person name="Nishiyama T."/>
            <person name="Hasebe M."/>
            <person name="Maruyama T."/>
            <person name="Minagawa J."/>
            <person name="Obokata J."/>
            <person name="Shigenobu S."/>
        </authorList>
    </citation>
    <scope>NUCLEOTIDE SEQUENCE [LARGE SCALE GENOMIC DNA]</scope>
</reference>
<feature type="non-terminal residue" evidence="7">
    <location>
        <position position="118"/>
    </location>
</feature>
<dbReference type="PROSITE" id="PS50928">
    <property type="entry name" value="ABC_TM1"/>
    <property type="match status" value="1"/>
</dbReference>
<comment type="subcellular location">
    <subcellularLocation>
        <location evidence="1">Membrane</location>
        <topology evidence="1">Multi-pass membrane protein</topology>
    </subcellularLocation>
</comment>
<dbReference type="Proteomes" id="UP000762676">
    <property type="component" value="Unassembled WGS sequence"/>
</dbReference>
<sequence>MIPLAVPGMVLGLGYIFFNHPDNPLNGLYGSMTILVICSIVHFFTVCHLTATTALKQIDAEFELVSASLKVPFYRTFLRVTLPVCLPALLDISMYLFVNAMTTVSAVVFLYGPDTMLA</sequence>
<keyword evidence="2 5" id="KW-0812">Transmembrane</keyword>
<keyword evidence="4 5" id="KW-0472">Membrane</keyword>
<evidence type="ECO:0000313" key="7">
    <source>
        <dbReference type="EMBL" id="GFR69404.1"/>
    </source>
</evidence>
<dbReference type="AlphaFoldDB" id="A0AAV4F806"/>
<evidence type="ECO:0000256" key="3">
    <source>
        <dbReference type="ARBA" id="ARBA00022989"/>
    </source>
</evidence>